<dbReference type="Proteomes" id="UP000490821">
    <property type="component" value="Unassembled WGS sequence"/>
</dbReference>
<feature type="domain" description="Glutaredoxin" evidence="1">
    <location>
        <begin position="3"/>
        <end position="59"/>
    </location>
</feature>
<dbReference type="Proteomes" id="UP000198558">
    <property type="component" value="Unassembled WGS sequence"/>
</dbReference>
<accession>A0A1I0HY73</accession>
<sequence length="85" mass="10045">MLKIFVLKNCPYCKRALAWIDELKRENSVYEKISIELIDEQLNSELADCYDYYYVPALFDNNVKLHEGVITKEGLKSIFDSYLEK</sequence>
<reference evidence="2 5" key="3">
    <citation type="journal article" date="2020" name="Microbiome">
        <title>Single-cell genomics of uncultured bacteria reveals dietary fiber responders in the mouse gut microbiota.</title>
        <authorList>
            <person name="Chijiiwa R."/>
            <person name="Hosokawa M."/>
            <person name="Kogawa M."/>
            <person name="Nishikawa Y."/>
            <person name="Ide K."/>
            <person name="Sakanashi C."/>
            <person name="Takahashi K."/>
            <person name="Takeyama H."/>
        </authorList>
    </citation>
    <scope>NUCLEOTIDE SEQUENCE [LARGE SCALE GENOMIC DNA]</scope>
    <source>
        <strain evidence="2">IMSAGC_017</strain>
    </source>
</reference>
<dbReference type="AlphaFoldDB" id="A0A1I0HY73"/>
<dbReference type="PROSITE" id="PS51354">
    <property type="entry name" value="GLUTAREDOXIN_2"/>
    <property type="match status" value="1"/>
</dbReference>
<evidence type="ECO:0000313" key="5">
    <source>
        <dbReference type="Proteomes" id="UP000490821"/>
    </source>
</evidence>
<dbReference type="PROSITE" id="PS00195">
    <property type="entry name" value="GLUTAREDOXIN_1"/>
    <property type="match status" value="1"/>
</dbReference>
<reference evidence="3" key="1">
    <citation type="submission" date="2016-10" db="EMBL/GenBank/DDBJ databases">
        <authorList>
            <person name="de Groot N.N."/>
        </authorList>
    </citation>
    <scope>NUCLEOTIDE SEQUENCE [LARGE SCALE GENOMIC DNA]</scope>
    <source>
        <strain evidence="3">DSM 1551</strain>
    </source>
</reference>
<evidence type="ECO:0000313" key="3">
    <source>
        <dbReference type="EMBL" id="SET88347.1"/>
    </source>
</evidence>
<dbReference type="Pfam" id="PF00462">
    <property type="entry name" value="Glutaredoxin"/>
    <property type="match status" value="1"/>
</dbReference>
<name>A0A1I0HY73_9FIRM</name>
<reference evidence="4" key="2">
    <citation type="submission" date="2016-10" db="EMBL/GenBank/DDBJ databases">
        <authorList>
            <person name="Varghese N."/>
            <person name="Submissions S."/>
        </authorList>
    </citation>
    <scope>NUCLEOTIDE SEQUENCE [LARGE SCALE GENOMIC DNA]</scope>
    <source>
        <strain evidence="4">DSM 1551</strain>
    </source>
</reference>
<protein>
    <submittedName>
        <fullName evidence="3">Thioredoxin domain-containing protein</fullName>
    </submittedName>
</protein>
<evidence type="ECO:0000313" key="4">
    <source>
        <dbReference type="Proteomes" id="UP000198558"/>
    </source>
</evidence>
<dbReference type="EMBL" id="FOIN01000064">
    <property type="protein sequence ID" value="SET88347.1"/>
    <property type="molecule type" value="Genomic_DNA"/>
</dbReference>
<evidence type="ECO:0000259" key="1">
    <source>
        <dbReference type="Pfam" id="PF00462"/>
    </source>
</evidence>
<gene>
    <name evidence="2" type="ORF">IMSAGC017_01854</name>
    <name evidence="3" type="ORF">SAMN04489758_1647</name>
</gene>
<evidence type="ECO:0000313" key="2">
    <source>
        <dbReference type="EMBL" id="GFI41809.1"/>
    </source>
</evidence>
<keyword evidence="4" id="KW-1185">Reference proteome</keyword>
<dbReference type="InterPro" id="IPR002109">
    <property type="entry name" value="Glutaredoxin"/>
</dbReference>
<dbReference type="OrthoDB" id="5348456at2"/>
<dbReference type="EMBL" id="BLMI01000231">
    <property type="protein sequence ID" value="GFI41809.1"/>
    <property type="molecule type" value="Genomic_DNA"/>
</dbReference>
<dbReference type="InterPro" id="IPR011767">
    <property type="entry name" value="GLR_AS"/>
</dbReference>
<dbReference type="RefSeq" id="WP_092356962.1">
    <property type="nucleotide sequence ID" value="NZ_BLMI01000231.1"/>
</dbReference>
<organism evidence="3 4">
    <name type="scientific">Thomasclavelia cocleata</name>
    <dbReference type="NCBI Taxonomy" id="69824"/>
    <lineage>
        <taxon>Bacteria</taxon>
        <taxon>Bacillati</taxon>
        <taxon>Bacillota</taxon>
        <taxon>Erysipelotrichia</taxon>
        <taxon>Erysipelotrichales</taxon>
        <taxon>Coprobacillaceae</taxon>
        <taxon>Thomasclavelia</taxon>
    </lineage>
</organism>
<dbReference type="GeneID" id="78289626"/>
<proteinExistence type="predicted"/>
<dbReference type="SUPFAM" id="SSF52833">
    <property type="entry name" value="Thioredoxin-like"/>
    <property type="match status" value="1"/>
</dbReference>
<dbReference type="Gene3D" id="3.40.30.10">
    <property type="entry name" value="Glutaredoxin"/>
    <property type="match status" value="1"/>
</dbReference>
<dbReference type="InterPro" id="IPR036249">
    <property type="entry name" value="Thioredoxin-like_sf"/>
</dbReference>